<dbReference type="Gene3D" id="3.30.70.3550">
    <property type="entry name" value="Leucyl/phenylalanyl-tRNA-protein transferase, N-terminal domain"/>
    <property type="match status" value="1"/>
</dbReference>
<evidence type="ECO:0000256" key="13">
    <source>
        <dbReference type="ARBA" id="ARBA00077165"/>
    </source>
</evidence>
<organism evidence="16 17">
    <name type="scientific">Bathymodiolus thermophilus thioautotrophic gill symbiont</name>
    <dbReference type="NCBI Taxonomy" id="2360"/>
    <lineage>
        <taxon>Bacteria</taxon>
        <taxon>Pseudomonadati</taxon>
        <taxon>Pseudomonadota</taxon>
        <taxon>Gammaproteobacteria</taxon>
        <taxon>sulfur-oxidizing symbionts</taxon>
    </lineage>
</organism>
<keyword evidence="4 15" id="KW-0012">Acyltransferase</keyword>
<gene>
    <name evidence="15" type="primary">aat</name>
    <name evidence="16" type="ORF">MS2017_1992</name>
</gene>
<accession>A0A3G3IPD5</accession>
<dbReference type="InterPro" id="IPR004616">
    <property type="entry name" value="Leu/Phe-tRNA_Trfase"/>
</dbReference>
<name>A0A3G3IPD5_9GAMM</name>
<keyword evidence="2 15" id="KW-0963">Cytoplasm</keyword>
<dbReference type="Pfam" id="PF03588">
    <property type="entry name" value="Leu_Phe_trans"/>
    <property type="match status" value="1"/>
</dbReference>
<evidence type="ECO:0000313" key="17">
    <source>
        <dbReference type="Proteomes" id="UP000278334"/>
    </source>
</evidence>
<dbReference type="InterPro" id="IPR042221">
    <property type="entry name" value="Leu/Phe-tRNA_Trfase_N"/>
</dbReference>
<evidence type="ECO:0000256" key="4">
    <source>
        <dbReference type="ARBA" id="ARBA00023315"/>
    </source>
</evidence>
<dbReference type="Gene3D" id="3.40.630.70">
    <property type="entry name" value="Leucyl/phenylalanyl-tRNA-protein transferase, C-terminal domain"/>
    <property type="match status" value="1"/>
</dbReference>
<dbReference type="HAMAP" id="MF_00688">
    <property type="entry name" value="Leu_Phe_trans"/>
    <property type="match status" value="1"/>
</dbReference>
<proteinExistence type="inferred from homology"/>
<dbReference type="NCBIfam" id="TIGR00667">
    <property type="entry name" value="aat"/>
    <property type="match status" value="1"/>
</dbReference>
<dbReference type="PANTHER" id="PTHR30098:SF2">
    <property type="entry name" value="LEUCYL_PHENYLALANYL-TRNA--PROTEIN TRANSFERASE"/>
    <property type="match status" value="1"/>
</dbReference>
<dbReference type="InterPro" id="IPR016181">
    <property type="entry name" value="Acyl_CoA_acyltransferase"/>
</dbReference>
<dbReference type="AlphaFoldDB" id="A0A3G3IPD5"/>
<dbReference type="PANTHER" id="PTHR30098">
    <property type="entry name" value="LEUCYL/PHENYLALANYL-TRNA--PROTEIN TRANSFERASE"/>
    <property type="match status" value="1"/>
</dbReference>
<keyword evidence="3 15" id="KW-0808">Transferase</keyword>
<evidence type="ECO:0000256" key="6">
    <source>
        <dbReference type="ARBA" id="ARBA00050652"/>
    </source>
</evidence>
<comment type="catalytic activity">
    <reaction evidence="5 15">
        <text>L-phenylalanyl-tRNA(Phe) + an N-terminal L-alpha-aminoacyl-[protein] = an N-terminal L-phenylalanyl-L-alpha-aminoacyl-[protein] + tRNA(Phe)</text>
        <dbReference type="Rhea" id="RHEA:43632"/>
        <dbReference type="Rhea" id="RHEA-COMP:9668"/>
        <dbReference type="Rhea" id="RHEA-COMP:9699"/>
        <dbReference type="Rhea" id="RHEA-COMP:10636"/>
        <dbReference type="Rhea" id="RHEA-COMP:10637"/>
        <dbReference type="ChEBI" id="CHEBI:78442"/>
        <dbReference type="ChEBI" id="CHEBI:78531"/>
        <dbReference type="ChEBI" id="CHEBI:78597"/>
        <dbReference type="ChEBI" id="CHEBI:83561"/>
        <dbReference type="EC" id="2.3.2.6"/>
    </reaction>
</comment>
<evidence type="ECO:0000256" key="9">
    <source>
        <dbReference type="ARBA" id="ARBA00061535"/>
    </source>
</evidence>
<dbReference type="Proteomes" id="UP000278334">
    <property type="component" value="Chromosome"/>
</dbReference>
<dbReference type="EC" id="2.3.2.6" evidence="10 15"/>
<comment type="subcellular location">
    <subcellularLocation>
        <location evidence="1 15">Cytoplasm</location>
    </subcellularLocation>
</comment>
<dbReference type="GO" id="GO:0030163">
    <property type="term" value="P:protein catabolic process"/>
    <property type="evidence" value="ECO:0007669"/>
    <property type="project" value="UniProtKB-UniRule"/>
</dbReference>
<comment type="similarity">
    <text evidence="9 15">Belongs to the L/F-transferase family.</text>
</comment>
<evidence type="ECO:0000256" key="8">
    <source>
        <dbReference type="ARBA" id="ARBA00054043"/>
    </source>
</evidence>
<evidence type="ECO:0000256" key="14">
    <source>
        <dbReference type="ARBA" id="ARBA00083640"/>
    </source>
</evidence>
<protein>
    <recommendedName>
        <fullName evidence="11 15">Leucyl/phenylalanyl-tRNA--protein transferase</fullName>
        <ecNumber evidence="10 15">2.3.2.6</ecNumber>
    </recommendedName>
    <alternativeName>
        <fullName evidence="12 15">L/F-transferase</fullName>
    </alternativeName>
    <alternativeName>
        <fullName evidence="13 15">Leucyltransferase</fullName>
    </alternativeName>
    <alternativeName>
        <fullName evidence="14 15">Phenyalanyltransferase</fullName>
    </alternativeName>
</protein>
<evidence type="ECO:0000256" key="5">
    <source>
        <dbReference type="ARBA" id="ARBA00050607"/>
    </source>
</evidence>
<dbReference type="SUPFAM" id="SSF55729">
    <property type="entry name" value="Acyl-CoA N-acyltransferases (Nat)"/>
    <property type="match status" value="1"/>
</dbReference>
<evidence type="ECO:0000256" key="11">
    <source>
        <dbReference type="ARBA" id="ARBA00074372"/>
    </source>
</evidence>
<dbReference type="KEGG" id="bthg:MS2017_1992"/>
<evidence type="ECO:0000256" key="12">
    <source>
        <dbReference type="ARBA" id="ARBA00077136"/>
    </source>
</evidence>
<comment type="catalytic activity">
    <reaction evidence="7 15">
        <text>N-terminal L-lysyl-[protein] + L-leucyl-tRNA(Leu) = N-terminal L-leucyl-L-lysyl-[protein] + tRNA(Leu) + H(+)</text>
        <dbReference type="Rhea" id="RHEA:12340"/>
        <dbReference type="Rhea" id="RHEA-COMP:9613"/>
        <dbReference type="Rhea" id="RHEA-COMP:9622"/>
        <dbReference type="Rhea" id="RHEA-COMP:12670"/>
        <dbReference type="Rhea" id="RHEA-COMP:12671"/>
        <dbReference type="ChEBI" id="CHEBI:15378"/>
        <dbReference type="ChEBI" id="CHEBI:65249"/>
        <dbReference type="ChEBI" id="CHEBI:78442"/>
        <dbReference type="ChEBI" id="CHEBI:78494"/>
        <dbReference type="ChEBI" id="CHEBI:133043"/>
        <dbReference type="EC" id="2.3.2.6"/>
    </reaction>
</comment>
<reference evidence="16 17" key="1">
    <citation type="submission" date="2017-11" db="EMBL/GenBank/DDBJ databases">
        <title>Genome sequence of the bacterial symbiont EPR9N from a vent mussel Bathymodiolus thermophilus.</title>
        <authorList>
            <person name="Won Y.-J."/>
        </authorList>
    </citation>
    <scope>NUCLEOTIDE SEQUENCE [LARGE SCALE GENOMIC DNA]</scope>
    <source>
        <strain evidence="16 17">EPR9N</strain>
    </source>
</reference>
<dbReference type="EMBL" id="CP024634">
    <property type="protein sequence ID" value="AYQ57650.1"/>
    <property type="molecule type" value="Genomic_DNA"/>
</dbReference>
<evidence type="ECO:0000256" key="3">
    <source>
        <dbReference type="ARBA" id="ARBA00022679"/>
    </source>
</evidence>
<sequence>MQRCIWQGRLLKINIPEAFILYTPNTPFPQVELALEEPNGLIAIGGDLSPNRLISAYQQGIFPWYSENDPVLWYCPNPRMVITPETLHISKSLRKTLRTNQFTLKTNSNFERVIHHCKSIKRKGQDSTWIDKAMVQAYTELHAQGVVQSVEVYQNTELVGGLYGVRMGKVFFGESMFSLVSNASKIAFVHLVQNMGYELVDCQVQNPHLQSLGAFNLPRDAFIQRLDELLLK</sequence>
<evidence type="ECO:0000256" key="1">
    <source>
        <dbReference type="ARBA" id="ARBA00004496"/>
    </source>
</evidence>
<comment type="function">
    <text evidence="8 15">Functions in the N-end rule pathway of protein degradation where it conjugates Leu, Phe and, less efficiently, Met from aminoacyl-tRNAs to the N-termini of proteins containing an N-terminal arginine or lysine.</text>
</comment>
<evidence type="ECO:0000256" key="7">
    <source>
        <dbReference type="ARBA" id="ARBA00051538"/>
    </source>
</evidence>
<evidence type="ECO:0000256" key="2">
    <source>
        <dbReference type="ARBA" id="ARBA00022490"/>
    </source>
</evidence>
<evidence type="ECO:0000256" key="10">
    <source>
        <dbReference type="ARBA" id="ARBA00066767"/>
    </source>
</evidence>
<dbReference type="GO" id="GO:0005737">
    <property type="term" value="C:cytoplasm"/>
    <property type="evidence" value="ECO:0007669"/>
    <property type="project" value="UniProtKB-SubCell"/>
</dbReference>
<evidence type="ECO:0000256" key="15">
    <source>
        <dbReference type="HAMAP-Rule" id="MF_00688"/>
    </source>
</evidence>
<comment type="catalytic activity">
    <reaction evidence="6 15">
        <text>N-terminal L-arginyl-[protein] + L-leucyl-tRNA(Leu) = N-terminal L-leucyl-L-arginyl-[protein] + tRNA(Leu) + H(+)</text>
        <dbReference type="Rhea" id="RHEA:50416"/>
        <dbReference type="Rhea" id="RHEA-COMP:9613"/>
        <dbReference type="Rhea" id="RHEA-COMP:9622"/>
        <dbReference type="Rhea" id="RHEA-COMP:12672"/>
        <dbReference type="Rhea" id="RHEA-COMP:12673"/>
        <dbReference type="ChEBI" id="CHEBI:15378"/>
        <dbReference type="ChEBI" id="CHEBI:64719"/>
        <dbReference type="ChEBI" id="CHEBI:78442"/>
        <dbReference type="ChEBI" id="CHEBI:78494"/>
        <dbReference type="ChEBI" id="CHEBI:133044"/>
        <dbReference type="EC" id="2.3.2.6"/>
    </reaction>
</comment>
<dbReference type="FunFam" id="3.30.70.3550:FF:000001">
    <property type="entry name" value="Leucyl/phenylalanyl-tRNA--protein transferase"/>
    <property type="match status" value="1"/>
</dbReference>
<dbReference type="InterPro" id="IPR042203">
    <property type="entry name" value="Leu/Phe-tRNA_Trfase_C"/>
</dbReference>
<evidence type="ECO:0000313" key="16">
    <source>
        <dbReference type="EMBL" id="AYQ57650.1"/>
    </source>
</evidence>
<dbReference type="GO" id="GO:0008914">
    <property type="term" value="F:leucyl-tRNA--protein transferase activity"/>
    <property type="evidence" value="ECO:0007669"/>
    <property type="project" value="UniProtKB-UniRule"/>
</dbReference>